<sequence length="159" mass="18016">MDDDDDEELEDESEDEDAADEEEKRRLSNNNKTLFVRNVPFTCSDEILQEHFSQFGDVRYARIVLDHNTERPRGTGFVCFYKEEDCIACLKQAPKAKRPQSSSKGLKDSAAPGGQSILQDEYSDPSGQYTLDGRVLQISRAVNKDEAAKLTDEGVQKRY</sequence>
<name>A0ACC3DDU4_9PEZI</name>
<organism evidence="1 2">
    <name type="scientific">Coniosporium uncinatum</name>
    <dbReference type="NCBI Taxonomy" id="93489"/>
    <lineage>
        <taxon>Eukaryota</taxon>
        <taxon>Fungi</taxon>
        <taxon>Dikarya</taxon>
        <taxon>Ascomycota</taxon>
        <taxon>Pezizomycotina</taxon>
        <taxon>Dothideomycetes</taxon>
        <taxon>Dothideomycetes incertae sedis</taxon>
        <taxon>Coniosporium</taxon>
    </lineage>
</organism>
<dbReference type="EMBL" id="JAWDJW010006179">
    <property type="protein sequence ID" value="KAK3065829.1"/>
    <property type="molecule type" value="Genomic_DNA"/>
</dbReference>
<gene>
    <name evidence="1" type="ORF">LTS18_002344</name>
</gene>
<feature type="non-terminal residue" evidence="1">
    <location>
        <position position="159"/>
    </location>
</feature>
<accession>A0ACC3DDU4</accession>
<proteinExistence type="predicted"/>
<comment type="caution">
    <text evidence="1">The sequence shown here is derived from an EMBL/GenBank/DDBJ whole genome shotgun (WGS) entry which is preliminary data.</text>
</comment>
<evidence type="ECO:0000313" key="1">
    <source>
        <dbReference type="EMBL" id="KAK3065829.1"/>
    </source>
</evidence>
<keyword evidence="2" id="KW-1185">Reference proteome</keyword>
<evidence type="ECO:0000313" key="2">
    <source>
        <dbReference type="Proteomes" id="UP001186974"/>
    </source>
</evidence>
<dbReference type="Proteomes" id="UP001186974">
    <property type="component" value="Unassembled WGS sequence"/>
</dbReference>
<protein>
    <submittedName>
        <fullName evidence="1">Uncharacterized protein</fullName>
    </submittedName>
</protein>
<reference evidence="1" key="1">
    <citation type="submission" date="2024-09" db="EMBL/GenBank/DDBJ databases">
        <title>Black Yeasts Isolated from many extreme environments.</title>
        <authorList>
            <person name="Coleine C."/>
            <person name="Stajich J.E."/>
            <person name="Selbmann L."/>
        </authorList>
    </citation>
    <scope>NUCLEOTIDE SEQUENCE</scope>
    <source>
        <strain evidence="1">CCFEE 5737</strain>
    </source>
</reference>